<dbReference type="Gene3D" id="1.25.10.10">
    <property type="entry name" value="Leucine-rich Repeat Variant"/>
    <property type="match status" value="1"/>
</dbReference>
<keyword evidence="9" id="KW-0325">Glycoprotein</keyword>
<dbReference type="PANTHER" id="PTHR19316">
    <property type="entry name" value="PROTEIN FOLDING REGULATOR"/>
    <property type="match status" value="1"/>
</dbReference>
<keyword evidence="4" id="KW-0813">Transport</keyword>
<name>A0ABN8ZD51_RANTA</name>
<dbReference type="InterPro" id="IPR011989">
    <property type="entry name" value="ARM-like"/>
</dbReference>
<feature type="region of interest" description="Disordered" evidence="11">
    <location>
        <begin position="1"/>
        <end position="30"/>
    </location>
</feature>
<reference evidence="12" key="1">
    <citation type="submission" date="2023-04" db="EMBL/GenBank/DDBJ databases">
        <authorList>
            <consortium name="ELIXIR-Norway"/>
        </authorList>
    </citation>
    <scope>NUCLEOTIDE SEQUENCE [LARGE SCALE GENOMIC DNA]</scope>
</reference>
<evidence type="ECO:0000256" key="3">
    <source>
        <dbReference type="ARBA" id="ARBA00015352"/>
    </source>
</evidence>
<organism evidence="12 13">
    <name type="scientific">Rangifer tarandus platyrhynchus</name>
    <name type="common">Svalbard reindeer</name>
    <dbReference type="NCBI Taxonomy" id="3082113"/>
    <lineage>
        <taxon>Eukaryota</taxon>
        <taxon>Metazoa</taxon>
        <taxon>Chordata</taxon>
        <taxon>Craniata</taxon>
        <taxon>Vertebrata</taxon>
        <taxon>Euteleostomi</taxon>
        <taxon>Mammalia</taxon>
        <taxon>Eutheria</taxon>
        <taxon>Laurasiatheria</taxon>
        <taxon>Artiodactyla</taxon>
        <taxon>Ruminantia</taxon>
        <taxon>Pecora</taxon>
        <taxon>Cervidae</taxon>
        <taxon>Odocoileinae</taxon>
        <taxon>Rangifer</taxon>
    </lineage>
</organism>
<evidence type="ECO:0000256" key="11">
    <source>
        <dbReference type="SAM" id="MobiDB-lite"/>
    </source>
</evidence>
<evidence type="ECO:0000256" key="10">
    <source>
        <dbReference type="ARBA" id="ARBA00037748"/>
    </source>
</evidence>
<evidence type="ECO:0000256" key="1">
    <source>
        <dbReference type="ARBA" id="ARBA00004319"/>
    </source>
</evidence>
<comment type="subcellular location">
    <subcellularLocation>
        <location evidence="1">Endoplasmic reticulum lumen</location>
    </subcellularLocation>
</comment>
<evidence type="ECO:0000256" key="8">
    <source>
        <dbReference type="ARBA" id="ARBA00023010"/>
    </source>
</evidence>
<dbReference type="InterPro" id="IPR050693">
    <property type="entry name" value="Hsp70_NEF-Inhibitors"/>
</dbReference>
<evidence type="ECO:0000313" key="13">
    <source>
        <dbReference type="Proteomes" id="UP001176941"/>
    </source>
</evidence>
<sequence length="631" mass="69705">MHYPEGQGQAESKEVKEDVGTGGSKWAKTGSGKVEKDCLKRGGGAINSECGKGSGTPVGCSGRRQLGEEASDIIAARSRVLTVAVASAYGKLVAAAAAWNCGDCVCPWAAGREAEGRGSKTARPWAWAGGSGRCPGLYPPAALAPSQHCTGSLHIPPVSLKREVPLTMPHQGLLLFRMAPLCMLLGMLMVSCFNFCLCHKNSEFALTNPEKSSAKETERKETIAEEELEPKILEVFHPTHEWQALRPGQAVPAGSHVRLNLQTGAREVKLQDEDKFQTNLKGSKKGKRLDINTNTYTSQDLKDALAKFKEGAEMENSKEDQERQAKVKQLFRPIEELKKDFEELNVVIETDMQIMVRLINKFNSSSSSLEEKIAALFDLEYYVHQMDNAQDLLSFGGLQVVINGLNSTEPLVKEYAAFVLGAAFSSNPKVQVEAIEGGALQKLLVILATEQPLTTKKKALFALCSLLRHFPYAQQQFLKLGGLQVLRSLVQEKGMEVLAVRVVTLLYDLVTEKMFAEEDAELTQDMSPKRLQQYRQVHLLPSLQEQGWCEITAHLLALPEHDAREKVLQTLGALLATCWDRFHQDTQLHKTLGTLQAEYQALAALELQEGEDEGYFRELLDSINSLLMELR</sequence>
<evidence type="ECO:0000256" key="7">
    <source>
        <dbReference type="ARBA" id="ARBA00022927"/>
    </source>
</evidence>
<evidence type="ECO:0000256" key="5">
    <source>
        <dbReference type="ARBA" id="ARBA00022729"/>
    </source>
</evidence>
<comment type="similarity">
    <text evidence="2">Belongs to the SIL1 family.</text>
</comment>
<dbReference type="SUPFAM" id="SSF48371">
    <property type="entry name" value="ARM repeat"/>
    <property type="match status" value="1"/>
</dbReference>
<dbReference type="Proteomes" id="UP001176941">
    <property type="component" value="Chromosome 3"/>
</dbReference>
<evidence type="ECO:0000256" key="4">
    <source>
        <dbReference type="ARBA" id="ARBA00022448"/>
    </source>
</evidence>
<keyword evidence="7" id="KW-0653">Protein transport</keyword>
<gene>
    <name evidence="12" type="ORF">MRATA1EN1_LOCUS19500</name>
</gene>
<evidence type="ECO:0000256" key="6">
    <source>
        <dbReference type="ARBA" id="ARBA00022824"/>
    </source>
</evidence>
<keyword evidence="6" id="KW-0256">Endoplasmic reticulum</keyword>
<proteinExistence type="inferred from homology"/>
<keyword evidence="8" id="KW-0811">Translocation</keyword>
<dbReference type="PANTHER" id="PTHR19316:SF35">
    <property type="entry name" value="NUCLEOTIDE EXCHANGE FACTOR SIL1"/>
    <property type="match status" value="1"/>
</dbReference>
<dbReference type="EMBL" id="OX459939">
    <property type="protein sequence ID" value="CAI9170538.1"/>
    <property type="molecule type" value="Genomic_DNA"/>
</dbReference>
<keyword evidence="13" id="KW-1185">Reference proteome</keyword>
<evidence type="ECO:0000256" key="9">
    <source>
        <dbReference type="ARBA" id="ARBA00023180"/>
    </source>
</evidence>
<evidence type="ECO:0000256" key="2">
    <source>
        <dbReference type="ARBA" id="ARBA00010588"/>
    </source>
</evidence>
<evidence type="ECO:0000313" key="12">
    <source>
        <dbReference type="EMBL" id="CAI9170538.1"/>
    </source>
</evidence>
<accession>A0ABN8ZD51</accession>
<dbReference type="InterPro" id="IPR016024">
    <property type="entry name" value="ARM-type_fold"/>
</dbReference>
<protein>
    <recommendedName>
        <fullName evidence="3">Nucleotide exchange factor SIL1</fullName>
    </recommendedName>
</protein>
<comment type="function">
    <text evidence="10">Required for protein translocation and folding in the endoplasmic reticulum (ER). Functions as a nucleotide exchange factor for the ER lumenal chaperone HSPA5.</text>
</comment>
<keyword evidence="5" id="KW-0732">Signal</keyword>